<organism evidence="2 3">
    <name type="scientific">Urbifossiella limnaea</name>
    <dbReference type="NCBI Taxonomy" id="2528023"/>
    <lineage>
        <taxon>Bacteria</taxon>
        <taxon>Pseudomonadati</taxon>
        <taxon>Planctomycetota</taxon>
        <taxon>Planctomycetia</taxon>
        <taxon>Gemmatales</taxon>
        <taxon>Gemmataceae</taxon>
        <taxon>Urbifossiella</taxon>
    </lineage>
</organism>
<name>A0A517XLE2_9BACT</name>
<keyword evidence="3" id="KW-1185">Reference proteome</keyword>
<accession>A0A517XLE2</accession>
<dbReference type="Gene3D" id="3.30.2310.20">
    <property type="entry name" value="RelE-like"/>
    <property type="match status" value="1"/>
</dbReference>
<protein>
    <recommendedName>
        <fullName evidence="4">Type II toxin-antitoxin system RelE/ParE family toxin</fullName>
    </recommendedName>
</protein>
<evidence type="ECO:0008006" key="4">
    <source>
        <dbReference type="Google" id="ProtNLM"/>
    </source>
</evidence>
<gene>
    <name evidence="2" type="ORF">ETAA1_02160</name>
</gene>
<dbReference type="InterPro" id="IPR035093">
    <property type="entry name" value="RelE/ParE_toxin_dom_sf"/>
</dbReference>
<dbReference type="AlphaFoldDB" id="A0A517XLE2"/>
<dbReference type="OrthoDB" id="278204at2"/>
<dbReference type="Pfam" id="PF05016">
    <property type="entry name" value="ParE_toxin"/>
    <property type="match status" value="1"/>
</dbReference>
<dbReference type="RefSeq" id="WP_145233528.1">
    <property type="nucleotide sequence ID" value="NZ_CP036273.1"/>
</dbReference>
<dbReference type="KEGG" id="uli:ETAA1_02160"/>
<proteinExistence type="predicted"/>
<reference evidence="2 3" key="1">
    <citation type="submission" date="2019-02" db="EMBL/GenBank/DDBJ databases">
        <title>Deep-cultivation of Planctomycetes and their phenomic and genomic characterization uncovers novel biology.</title>
        <authorList>
            <person name="Wiegand S."/>
            <person name="Jogler M."/>
            <person name="Boedeker C."/>
            <person name="Pinto D."/>
            <person name="Vollmers J."/>
            <person name="Rivas-Marin E."/>
            <person name="Kohn T."/>
            <person name="Peeters S.H."/>
            <person name="Heuer A."/>
            <person name="Rast P."/>
            <person name="Oberbeckmann S."/>
            <person name="Bunk B."/>
            <person name="Jeske O."/>
            <person name="Meyerdierks A."/>
            <person name="Storesund J.E."/>
            <person name="Kallscheuer N."/>
            <person name="Luecker S."/>
            <person name="Lage O.M."/>
            <person name="Pohl T."/>
            <person name="Merkel B.J."/>
            <person name="Hornburger P."/>
            <person name="Mueller R.-W."/>
            <person name="Bruemmer F."/>
            <person name="Labrenz M."/>
            <person name="Spormann A.M."/>
            <person name="Op den Camp H."/>
            <person name="Overmann J."/>
            <person name="Amann R."/>
            <person name="Jetten M.S.M."/>
            <person name="Mascher T."/>
            <person name="Medema M.H."/>
            <person name="Devos D.P."/>
            <person name="Kaster A.-K."/>
            <person name="Ovreas L."/>
            <person name="Rohde M."/>
            <person name="Galperin M.Y."/>
            <person name="Jogler C."/>
        </authorList>
    </citation>
    <scope>NUCLEOTIDE SEQUENCE [LARGE SCALE GENOMIC DNA]</scope>
    <source>
        <strain evidence="2 3">ETA_A1</strain>
    </source>
</reference>
<keyword evidence="1" id="KW-1277">Toxin-antitoxin system</keyword>
<evidence type="ECO:0000256" key="1">
    <source>
        <dbReference type="ARBA" id="ARBA00022649"/>
    </source>
</evidence>
<dbReference type="InterPro" id="IPR007712">
    <property type="entry name" value="RelE/ParE_toxin"/>
</dbReference>
<dbReference type="EMBL" id="CP036273">
    <property type="protein sequence ID" value="QDU18331.1"/>
    <property type="molecule type" value="Genomic_DNA"/>
</dbReference>
<evidence type="ECO:0000313" key="3">
    <source>
        <dbReference type="Proteomes" id="UP000319576"/>
    </source>
</evidence>
<evidence type="ECO:0000313" key="2">
    <source>
        <dbReference type="EMBL" id="QDU18331.1"/>
    </source>
</evidence>
<dbReference type="Proteomes" id="UP000319576">
    <property type="component" value="Chromosome"/>
</dbReference>
<sequence>MKPVAYTADAEAELDNALAHSPDPDRFRGIPGTALQDIASGLMQHPQAGRTGCRECILPGVPINVVYRETDAAIEVVAVAHHSRRPGYWKKRL</sequence>